<organism evidence="3 4">
    <name type="scientific">Lujinxingia sediminis</name>
    <dbReference type="NCBI Taxonomy" id="2480984"/>
    <lineage>
        <taxon>Bacteria</taxon>
        <taxon>Deltaproteobacteria</taxon>
        <taxon>Bradymonadales</taxon>
        <taxon>Lujinxingiaceae</taxon>
        <taxon>Lujinxingia</taxon>
    </lineage>
</organism>
<keyword evidence="2" id="KW-0472">Membrane</keyword>
<feature type="region of interest" description="Disordered" evidence="1">
    <location>
        <begin position="170"/>
        <end position="209"/>
    </location>
</feature>
<accession>A0ABY0CTN0</accession>
<feature type="compositionally biased region" description="Basic and acidic residues" evidence="1">
    <location>
        <begin position="170"/>
        <end position="188"/>
    </location>
</feature>
<reference evidence="3 4" key="1">
    <citation type="submission" date="2019-01" db="EMBL/GenBank/DDBJ databases">
        <title>Lujinxingia litoralis gen. nov., sp. nov. and Lujinxingia sediminis gen. nov., sp. nov., new members in the order Bradymonadales, isolated from coastal sediment.</title>
        <authorList>
            <person name="Li C.-M."/>
        </authorList>
    </citation>
    <scope>NUCLEOTIDE SEQUENCE [LARGE SCALE GENOMIC DNA]</scope>
    <source>
        <strain evidence="3 4">SEH01</strain>
    </source>
</reference>
<name>A0ABY0CTN0_9DELT</name>
<dbReference type="Proteomes" id="UP000282926">
    <property type="component" value="Unassembled WGS sequence"/>
</dbReference>
<keyword evidence="2" id="KW-1133">Transmembrane helix</keyword>
<gene>
    <name evidence="3" type="ORF">EA187_07930</name>
</gene>
<evidence type="ECO:0000256" key="2">
    <source>
        <dbReference type="SAM" id="Phobius"/>
    </source>
</evidence>
<keyword evidence="2" id="KW-0812">Transmembrane</keyword>
<evidence type="ECO:0000256" key="1">
    <source>
        <dbReference type="SAM" id="MobiDB-lite"/>
    </source>
</evidence>
<evidence type="ECO:0008006" key="5">
    <source>
        <dbReference type="Google" id="ProtNLM"/>
    </source>
</evidence>
<feature type="transmembrane region" description="Helical" evidence="2">
    <location>
        <begin position="6"/>
        <end position="26"/>
    </location>
</feature>
<protein>
    <recommendedName>
        <fullName evidence="5">DUF4124 domain-containing protein</fullName>
    </recommendedName>
</protein>
<keyword evidence="4" id="KW-1185">Reference proteome</keyword>
<evidence type="ECO:0000313" key="4">
    <source>
        <dbReference type="Proteomes" id="UP000282926"/>
    </source>
</evidence>
<evidence type="ECO:0000313" key="3">
    <source>
        <dbReference type="EMBL" id="RVU45685.1"/>
    </source>
</evidence>
<comment type="caution">
    <text evidence="3">The sequence shown here is derived from an EMBL/GenBank/DDBJ whole genome shotgun (WGS) entry which is preliminary data.</text>
</comment>
<dbReference type="EMBL" id="SADD01000003">
    <property type="protein sequence ID" value="RVU45685.1"/>
    <property type="molecule type" value="Genomic_DNA"/>
</dbReference>
<proteinExistence type="predicted"/>
<dbReference type="RefSeq" id="WP_127779896.1">
    <property type="nucleotide sequence ID" value="NZ_SADD01000003.1"/>
</dbReference>
<sequence length="225" mass="25416">MISPNWLVQSSAIGAIGILALGMGMWGTGVWETGVWETGEREEREVSSPTSSQVIWVHGERGLRAAGTIRYTDGVASESRVERARRLNAEHRAEREAQRRAQIVAQRAFEASRQAARHAVYHGTHRSGDEERVDWSERRAARQTELAAREAQAQMIRTHLFELYAGPQCLDDRFEPSEPPAQDEHSTEPDAFLQSTSQEATEATRQKVEDSLERAFEEMQRVFTP</sequence>